<comment type="caution">
    <text evidence="7">The sequence shown here is derived from an EMBL/GenBank/DDBJ whole genome shotgun (WGS) entry which is preliminary data.</text>
</comment>
<feature type="signal peptide" evidence="5">
    <location>
        <begin position="1"/>
        <end position="23"/>
    </location>
</feature>
<evidence type="ECO:0000256" key="1">
    <source>
        <dbReference type="ARBA" id="ARBA00004239"/>
    </source>
</evidence>
<evidence type="ECO:0000256" key="2">
    <source>
        <dbReference type="ARBA" id="ARBA00007447"/>
    </source>
</evidence>
<feature type="domain" description="Peptidase A1" evidence="6">
    <location>
        <begin position="45"/>
        <end position="421"/>
    </location>
</feature>
<dbReference type="EMBL" id="JAUIZM010000003">
    <property type="protein sequence ID" value="KAK1395197.1"/>
    <property type="molecule type" value="Genomic_DNA"/>
</dbReference>
<dbReference type="InterPro" id="IPR033121">
    <property type="entry name" value="PEPTIDASE_A1"/>
</dbReference>
<proteinExistence type="inferred from homology"/>
<evidence type="ECO:0000313" key="8">
    <source>
        <dbReference type="Proteomes" id="UP001237642"/>
    </source>
</evidence>
<comment type="similarity">
    <text evidence="2">Belongs to the peptidase A1 family.</text>
</comment>
<dbReference type="InterPro" id="IPR032799">
    <property type="entry name" value="TAXi_C"/>
</dbReference>
<dbReference type="Pfam" id="PF14543">
    <property type="entry name" value="TAXi_N"/>
    <property type="match status" value="1"/>
</dbReference>
<dbReference type="Gene3D" id="2.40.70.10">
    <property type="entry name" value="Acid Proteases"/>
    <property type="match status" value="2"/>
</dbReference>
<dbReference type="GO" id="GO:0004190">
    <property type="term" value="F:aspartic-type endopeptidase activity"/>
    <property type="evidence" value="ECO:0007669"/>
    <property type="project" value="InterPro"/>
</dbReference>
<evidence type="ECO:0000313" key="7">
    <source>
        <dbReference type="EMBL" id="KAK1395197.1"/>
    </source>
</evidence>
<accession>A0AAD8J020</accession>
<dbReference type="PROSITE" id="PS51767">
    <property type="entry name" value="PEPTIDASE_A1"/>
    <property type="match status" value="1"/>
</dbReference>
<comment type="subcellular location">
    <subcellularLocation>
        <location evidence="1">Secreted</location>
        <location evidence="1">Extracellular space</location>
    </subcellularLocation>
</comment>
<dbReference type="FunFam" id="2.40.70.10:FF:000045">
    <property type="entry name" value="Basic 7S globulin"/>
    <property type="match status" value="1"/>
</dbReference>
<dbReference type="InterPro" id="IPR032861">
    <property type="entry name" value="TAXi_N"/>
</dbReference>
<dbReference type="PANTHER" id="PTHR47965">
    <property type="entry name" value="ASPARTYL PROTEASE-RELATED"/>
    <property type="match status" value="1"/>
</dbReference>
<dbReference type="FunFam" id="2.40.70.10:FF:000041">
    <property type="entry name" value="Basic 7S globulin"/>
    <property type="match status" value="1"/>
</dbReference>
<keyword evidence="8" id="KW-1185">Reference proteome</keyword>
<dbReference type="SUPFAM" id="SSF50630">
    <property type="entry name" value="Acid proteases"/>
    <property type="match status" value="1"/>
</dbReference>
<keyword evidence="3" id="KW-0964">Secreted</keyword>
<dbReference type="InterPro" id="IPR021109">
    <property type="entry name" value="Peptidase_aspartic_dom_sf"/>
</dbReference>
<name>A0AAD8J020_9APIA</name>
<dbReference type="InterPro" id="IPR001461">
    <property type="entry name" value="Aspartic_peptidase_A1"/>
</dbReference>
<dbReference type="Pfam" id="PF14541">
    <property type="entry name" value="TAXi_C"/>
    <property type="match status" value="1"/>
</dbReference>
<feature type="chain" id="PRO_5042124197" evidence="5">
    <location>
        <begin position="24"/>
        <end position="440"/>
    </location>
</feature>
<evidence type="ECO:0000256" key="4">
    <source>
        <dbReference type="ARBA" id="ARBA00022729"/>
    </source>
</evidence>
<sequence>MAFSSSMLLFLLCLFLSTSSSLAKSKPAPKQIVLPIYKDASTLQYLTQIKQRTPLVPVQLTVDLGGRSLWTDCEHGYISTSIRPGGCGTIQCRLAQASKNCDKCNPDLPIGPGCTNASTCWGSPENTVTRHGSGGELASDIITINSTDGKSRGDVVIVPQFLFYCGITSILEGLAKGVTGMAGLGRTKISFPVQLATALKLERKFGLCLSSSTTSNGVVILGDGPYSFPTNSNDSSFLTYTSLIVNKVNTELPVMKGEASAEYFIGVKSIKINNKIVNLNTTLLKINSAGFGGTKISTVNPYTVLETSIYNAVIKAFVNELKNVTRVPPVAPFGACFSSKNIGSTRVGPAVPNIDLVLEEKDVVWRMYGANTMVRVNKDVLCLGFVDGGEPPFITSIVIGGHQLEDNLLTFDLVKSRLGFSSSLLFRQTTCSNYRLTSNA</sequence>
<evidence type="ECO:0000256" key="3">
    <source>
        <dbReference type="ARBA" id="ARBA00022525"/>
    </source>
</evidence>
<dbReference type="GO" id="GO:0006508">
    <property type="term" value="P:proteolysis"/>
    <property type="evidence" value="ECO:0007669"/>
    <property type="project" value="InterPro"/>
</dbReference>
<dbReference type="AlphaFoldDB" id="A0AAD8J020"/>
<dbReference type="InterPro" id="IPR033868">
    <property type="entry name" value="Xylanase_inhibitor_I-like"/>
</dbReference>
<reference evidence="7" key="1">
    <citation type="submission" date="2023-02" db="EMBL/GenBank/DDBJ databases">
        <title>Genome of toxic invasive species Heracleum sosnowskyi carries increased number of genes despite the absence of recent whole-genome duplications.</title>
        <authorList>
            <person name="Schelkunov M."/>
            <person name="Shtratnikova V."/>
            <person name="Makarenko M."/>
            <person name="Klepikova A."/>
            <person name="Omelchenko D."/>
            <person name="Novikova G."/>
            <person name="Obukhova E."/>
            <person name="Bogdanov V."/>
            <person name="Penin A."/>
            <person name="Logacheva M."/>
        </authorList>
    </citation>
    <scope>NUCLEOTIDE SEQUENCE</scope>
    <source>
        <strain evidence="7">Hsosn_3</strain>
        <tissue evidence="7">Leaf</tissue>
    </source>
</reference>
<dbReference type="GO" id="GO:0005576">
    <property type="term" value="C:extracellular region"/>
    <property type="evidence" value="ECO:0007669"/>
    <property type="project" value="UniProtKB-SubCell"/>
</dbReference>
<dbReference type="CDD" id="cd05489">
    <property type="entry name" value="xylanase_inhibitor_I_like"/>
    <property type="match status" value="1"/>
</dbReference>
<reference evidence="7" key="2">
    <citation type="submission" date="2023-05" db="EMBL/GenBank/DDBJ databases">
        <authorList>
            <person name="Schelkunov M.I."/>
        </authorList>
    </citation>
    <scope>NUCLEOTIDE SEQUENCE</scope>
    <source>
        <strain evidence="7">Hsosn_3</strain>
        <tissue evidence="7">Leaf</tissue>
    </source>
</reference>
<evidence type="ECO:0000259" key="6">
    <source>
        <dbReference type="PROSITE" id="PS51767"/>
    </source>
</evidence>
<organism evidence="7 8">
    <name type="scientific">Heracleum sosnowskyi</name>
    <dbReference type="NCBI Taxonomy" id="360622"/>
    <lineage>
        <taxon>Eukaryota</taxon>
        <taxon>Viridiplantae</taxon>
        <taxon>Streptophyta</taxon>
        <taxon>Embryophyta</taxon>
        <taxon>Tracheophyta</taxon>
        <taxon>Spermatophyta</taxon>
        <taxon>Magnoliopsida</taxon>
        <taxon>eudicotyledons</taxon>
        <taxon>Gunneridae</taxon>
        <taxon>Pentapetalae</taxon>
        <taxon>asterids</taxon>
        <taxon>campanulids</taxon>
        <taxon>Apiales</taxon>
        <taxon>Apiaceae</taxon>
        <taxon>Apioideae</taxon>
        <taxon>apioid superclade</taxon>
        <taxon>Tordylieae</taxon>
        <taxon>Tordyliinae</taxon>
        <taxon>Heracleum</taxon>
    </lineage>
</organism>
<dbReference type="PANTHER" id="PTHR47965:SF22">
    <property type="entry name" value="EUKARYOTIC ASPARTYL PROTEASE FAMILY PROTEIN"/>
    <property type="match status" value="1"/>
</dbReference>
<gene>
    <name evidence="7" type="ORF">POM88_014253</name>
</gene>
<keyword evidence="4 5" id="KW-0732">Signal</keyword>
<evidence type="ECO:0000256" key="5">
    <source>
        <dbReference type="SAM" id="SignalP"/>
    </source>
</evidence>
<protein>
    <submittedName>
        <fullName evidence="7">Xyloglucan specific endoglucanase inhibitor</fullName>
    </submittedName>
</protein>
<dbReference type="Proteomes" id="UP001237642">
    <property type="component" value="Unassembled WGS sequence"/>
</dbReference>